<evidence type="ECO:0000256" key="2">
    <source>
        <dbReference type="ARBA" id="ARBA00022737"/>
    </source>
</evidence>
<dbReference type="InterPro" id="IPR042168">
    <property type="entry name" value="Pcp2"/>
</dbReference>
<evidence type="ECO:0000256" key="3">
    <source>
        <dbReference type="ARBA" id="ARBA00057901"/>
    </source>
</evidence>
<dbReference type="Pfam" id="PF02188">
    <property type="entry name" value="GoLoco"/>
    <property type="match status" value="2"/>
</dbReference>
<keyword evidence="1" id="KW-0597">Phosphoprotein</keyword>
<evidence type="ECO:0000313" key="6">
    <source>
        <dbReference type="RefSeq" id="XP_004412225.1"/>
    </source>
</evidence>
<feature type="compositionally biased region" description="Polar residues" evidence="4">
    <location>
        <begin position="107"/>
        <end position="136"/>
    </location>
</feature>
<accession>A0A2U3WSC9</accession>
<dbReference type="GeneID" id="101385841"/>
<dbReference type="FunFam" id="1.25.40.10:FF:000204">
    <property type="entry name" value="Purkinje cell protein 2 homolog"/>
    <property type="match status" value="1"/>
</dbReference>
<dbReference type="STRING" id="9708.A0A2U3WSC9"/>
<evidence type="ECO:0000256" key="1">
    <source>
        <dbReference type="ARBA" id="ARBA00022553"/>
    </source>
</evidence>
<evidence type="ECO:0000313" key="5">
    <source>
        <dbReference type="Proteomes" id="UP000245340"/>
    </source>
</evidence>
<dbReference type="InterPro" id="IPR011990">
    <property type="entry name" value="TPR-like_helical_dom_sf"/>
</dbReference>
<dbReference type="PANTHER" id="PTHR47503:SF1">
    <property type="entry name" value="PURKINJE CELL PROTEIN 2 HOMOLOG"/>
    <property type="match status" value="1"/>
</dbReference>
<comment type="function">
    <text evidence="3">May function as a cell-type specific modulator for G protein-mediated cell signaling.</text>
</comment>
<sequence>MDQEEKRPAGLSVSVPQAGSPDQEGFFNLLSHVQGDRMEEQRCSLQAGPDATSESQSGPAPEMDSLMDMLASTQGRRMDDQRVTVSTLPGFQPIGPKDGVQKRAGTLSPQPLLTPQDPTALSFRRNSSPQPQTQAP</sequence>
<protein>
    <submittedName>
        <fullName evidence="6">Purkinje cell protein 2 homolog isoform X2</fullName>
    </submittedName>
</protein>
<reference evidence="6" key="1">
    <citation type="submission" date="2025-08" db="UniProtKB">
        <authorList>
            <consortium name="RefSeq"/>
        </authorList>
    </citation>
    <scope>IDENTIFICATION</scope>
</reference>
<dbReference type="Proteomes" id="UP000245340">
    <property type="component" value="Unplaced"/>
</dbReference>
<dbReference type="RefSeq" id="XP_004412225.1">
    <property type="nucleotide sequence ID" value="XM_004412168.1"/>
</dbReference>
<name>A0A2U3WSC9_ODORO</name>
<keyword evidence="5" id="KW-1185">Reference proteome</keyword>
<evidence type="ECO:0000256" key="4">
    <source>
        <dbReference type="SAM" id="MobiDB-lite"/>
    </source>
</evidence>
<dbReference type="InterPro" id="IPR003109">
    <property type="entry name" value="GoLoco_motif"/>
</dbReference>
<keyword evidence="2" id="KW-0677">Repeat</keyword>
<dbReference type="CTD" id="126006"/>
<organism evidence="5 6">
    <name type="scientific">Odobenus rosmarus divergens</name>
    <name type="common">Pacific walrus</name>
    <dbReference type="NCBI Taxonomy" id="9708"/>
    <lineage>
        <taxon>Eukaryota</taxon>
        <taxon>Metazoa</taxon>
        <taxon>Chordata</taxon>
        <taxon>Craniata</taxon>
        <taxon>Vertebrata</taxon>
        <taxon>Euteleostomi</taxon>
        <taxon>Mammalia</taxon>
        <taxon>Eutheria</taxon>
        <taxon>Laurasiatheria</taxon>
        <taxon>Carnivora</taxon>
        <taxon>Caniformia</taxon>
        <taxon>Pinnipedia</taxon>
        <taxon>Odobenidae</taxon>
        <taxon>Odobenus</taxon>
    </lineage>
</organism>
<dbReference type="PROSITE" id="PS50877">
    <property type="entry name" value="GOLOCO"/>
    <property type="match status" value="2"/>
</dbReference>
<dbReference type="InParanoid" id="A0A2U3WSC9"/>
<dbReference type="GO" id="GO:0005085">
    <property type="term" value="F:guanyl-nucleotide exchange factor activity"/>
    <property type="evidence" value="ECO:0007669"/>
    <property type="project" value="InterPro"/>
</dbReference>
<feature type="region of interest" description="Disordered" evidence="4">
    <location>
        <begin position="1"/>
        <end position="136"/>
    </location>
</feature>
<proteinExistence type="predicted"/>
<dbReference type="Gene3D" id="1.25.40.10">
    <property type="entry name" value="Tetratricopeptide repeat domain"/>
    <property type="match status" value="1"/>
</dbReference>
<dbReference type="AlphaFoldDB" id="A0A2U3WSC9"/>
<dbReference type="PANTHER" id="PTHR47503">
    <property type="entry name" value="PURKINJE CELL PROTEIN 2"/>
    <property type="match status" value="1"/>
</dbReference>
<dbReference type="SMART" id="SM00390">
    <property type="entry name" value="GoLoco"/>
    <property type="match status" value="2"/>
</dbReference>
<gene>
    <name evidence="6" type="primary">PCP2</name>
</gene>